<proteinExistence type="predicted"/>
<protein>
    <submittedName>
        <fullName evidence="1">Uncharacterized protein</fullName>
    </submittedName>
</protein>
<comment type="caution">
    <text evidence="1">The sequence shown here is derived from an EMBL/GenBank/DDBJ whole genome shotgun (WGS) entry which is preliminary data.</text>
</comment>
<reference evidence="1 2" key="1">
    <citation type="submission" date="2021-05" db="EMBL/GenBank/DDBJ databases">
        <authorList>
            <person name="Zhang Z.D."/>
            <person name="Osman G."/>
        </authorList>
    </citation>
    <scope>NUCLEOTIDE SEQUENCE [LARGE SCALE GENOMIC DNA]</scope>
    <source>
        <strain evidence="1 2">KCTC 32217</strain>
    </source>
</reference>
<dbReference type="AlphaFoldDB" id="A0AAP2CM37"/>
<gene>
    <name evidence="1" type="ORF">KI659_17355</name>
</gene>
<sequence length="115" mass="13324">MDIFFRLTFGESVFKQIPEDYQTHLMEEFPMTWKQVQLPAKGDYVNIRPFVPDHVAAVLDDIQGFILESVKVKRIEWGDVGPNDVYGPCIVFHVMPVKLNLDRLGGLFDDDDDFF</sequence>
<dbReference type="EMBL" id="JAHCMY010000019">
    <property type="protein sequence ID" value="MBS9525791.1"/>
    <property type="molecule type" value="Genomic_DNA"/>
</dbReference>
<organism evidence="1 2">
    <name type="scientific">Litoribacter ruber</name>
    <dbReference type="NCBI Taxonomy" id="702568"/>
    <lineage>
        <taxon>Bacteria</taxon>
        <taxon>Pseudomonadati</taxon>
        <taxon>Bacteroidota</taxon>
        <taxon>Cytophagia</taxon>
        <taxon>Cytophagales</taxon>
        <taxon>Cyclobacteriaceae</taxon>
        <taxon>Litoribacter</taxon>
    </lineage>
</organism>
<evidence type="ECO:0000313" key="2">
    <source>
        <dbReference type="Proteomes" id="UP001319104"/>
    </source>
</evidence>
<dbReference type="RefSeq" id="WP_213946650.1">
    <property type="nucleotide sequence ID" value="NZ_JAHCMY010000019.1"/>
</dbReference>
<keyword evidence="2" id="KW-1185">Reference proteome</keyword>
<name>A0AAP2CM37_9BACT</name>
<evidence type="ECO:0000313" key="1">
    <source>
        <dbReference type="EMBL" id="MBS9525791.1"/>
    </source>
</evidence>
<accession>A0AAP2CM37</accession>
<dbReference type="Proteomes" id="UP001319104">
    <property type="component" value="Unassembled WGS sequence"/>
</dbReference>